<evidence type="ECO:0000259" key="6">
    <source>
        <dbReference type="PROSITE" id="PS50192"/>
    </source>
</evidence>
<keyword evidence="5" id="KW-0812">Transmembrane</keyword>
<feature type="region of interest" description="Disordered" evidence="4">
    <location>
        <begin position="1"/>
        <end position="22"/>
    </location>
</feature>
<evidence type="ECO:0000256" key="2">
    <source>
        <dbReference type="ARBA" id="ARBA00022448"/>
    </source>
</evidence>
<dbReference type="PANTHER" id="PTHR19957:SF398">
    <property type="entry name" value="SYNTAXIN-23"/>
    <property type="match status" value="1"/>
</dbReference>
<evidence type="ECO:0000256" key="5">
    <source>
        <dbReference type="SAM" id="Phobius"/>
    </source>
</evidence>
<evidence type="ECO:0000256" key="3">
    <source>
        <dbReference type="ARBA" id="ARBA00022927"/>
    </source>
</evidence>
<keyword evidence="7" id="KW-1185">Reference proteome</keyword>
<accession>A0ABM0SPJ2</accession>
<keyword evidence="3" id="KW-0653">Protein transport</keyword>
<proteinExistence type="inferred from homology"/>
<reference evidence="8" key="2">
    <citation type="submission" date="2025-08" db="UniProtKB">
        <authorList>
            <consortium name="RefSeq"/>
        </authorList>
    </citation>
    <scope>IDENTIFICATION</scope>
    <source>
        <tissue evidence="8">Leaf</tissue>
    </source>
</reference>
<organism evidence="7 8">
    <name type="scientific">Camelina sativa</name>
    <name type="common">False flax</name>
    <name type="synonym">Myagrum sativum</name>
    <dbReference type="NCBI Taxonomy" id="90675"/>
    <lineage>
        <taxon>Eukaryota</taxon>
        <taxon>Viridiplantae</taxon>
        <taxon>Streptophyta</taxon>
        <taxon>Embryophyta</taxon>
        <taxon>Tracheophyta</taxon>
        <taxon>Spermatophyta</taxon>
        <taxon>Magnoliopsida</taxon>
        <taxon>eudicotyledons</taxon>
        <taxon>Gunneridae</taxon>
        <taxon>Pentapetalae</taxon>
        <taxon>rosids</taxon>
        <taxon>malvids</taxon>
        <taxon>Brassicales</taxon>
        <taxon>Brassicaceae</taxon>
        <taxon>Camelineae</taxon>
        <taxon>Camelina</taxon>
    </lineage>
</organism>
<evidence type="ECO:0000256" key="1">
    <source>
        <dbReference type="ARBA" id="ARBA00009063"/>
    </source>
</evidence>
<feature type="transmembrane region" description="Helical" evidence="5">
    <location>
        <begin position="334"/>
        <end position="358"/>
    </location>
</feature>
<dbReference type="PANTHER" id="PTHR19957">
    <property type="entry name" value="SYNTAXIN"/>
    <property type="match status" value="1"/>
</dbReference>
<dbReference type="Pfam" id="PF14523">
    <property type="entry name" value="Syntaxin_2"/>
    <property type="match status" value="1"/>
</dbReference>
<keyword evidence="5" id="KW-1133">Transmembrane helix</keyword>
<dbReference type="CDD" id="cd15840">
    <property type="entry name" value="SNARE_Qa"/>
    <property type="match status" value="1"/>
</dbReference>
<protein>
    <submittedName>
        <fullName evidence="8">Syntaxin-23-like isoform X1</fullName>
    </submittedName>
</protein>
<dbReference type="SUPFAM" id="SSF58038">
    <property type="entry name" value="SNARE fusion complex"/>
    <property type="match status" value="1"/>
</dbReference>
<feature type="domain" description="T-SNARE coiled-coil homology" evidence="6">
    <location>
        <begin position="269"/>
        <end position="331"/>
    </location>
</feature>
<evidence type="ECO:0000313" key="7">
    <source>
        <dbReference type="Proteomes" id="UP000694864"/>
    </source>
</evidence>
<dbReference type="Proteomes" id="UP000694864">
    <property type="component" value="Chromosome 7"/>
</dbReference>
<dbReference type="RefSeq" id="XP_010414247.1">
    <property type="nucleotide sequence ID" value="XM_010415945.2"/>
</dbReference>
<dbReference type="Gene3D" id="1.20.5.110">
    <property type="match status" value="2"/>
</dbReference>
<keyword evidence="5" id="KW-0472">Membrane</keyword>
<dbReference type="PROSITE" id="PS50192">
    <property type="entry name" value="T_SNARE"/>
    <property type="match status" value="2"/>
</dbReference>
<dbReference type="SUPFAM" id="SSF47661">
    <property type="entry name" value="t-snare proteins"/>
    <property type="match status" value="1"/>
</dbReference>
<dbReference type="InterPro" id="IPR000727">
    <property type="entry name" value="T_SNARE_dom"/>
</dbReference>
<dbReference type="SMART" id="SM00397">
    <property type="entry name" value="t_SNARE"/>
    <property type="match status" value="2"/>
</dbReference>
<evidence type="ECO:0000313" key="8">
    <source>
        <dbReference type="RefSeq" id="XP_010414247.1"/>
    </source>
</evidence>
<dbReference type="InterPro" id="IPR010989">
    <property type="entry name" value="SNARE"/>
</dbReference>
<sequence>MVGFSRQERESERDTKRMSFQDLEAGRGRSLASLMNINGGGRQDTTQAVASGVFQINTSVSTFHRLVNSLGTPKDTLELRDKLRKTILHIGQLVKDTSAKLKKVSETDHERGVDQRKKIVEVAKDFQAVLNEFQKAQRLAAERETVYAPLVHKPSLPSSYRASEAYVNAEKDPRQQALLLESKRQELALLDKKIAFNDASIEDREQKIQAMQQKIGEVHEIFKDMGVLVHNEEAMIDENAEKYPEQQVLLLESKRQELALLDKKIAFNNASIEEREQKIQEMQQTIGEVHEIFKDMAVLVHNEETISEEIDTRMSRIHNYLARASKTQRSNSSLACLLLVIFGIVLLIVIVVLAVWFFTTHERMDKWPIIYQEV</sequence>
<evidence type="ECO:0000256" key="4">
    <source>
        <dbReference type="SAM" id="MobiDB-lite"/>
    </source>
</evidence>
<gene>
    <name evidence="8" type="primary">LOC104700426</name>
</gene>
<dbReference type="GeneID" id="104700426"/>
<feature type="domain" description="T-SNARE coiled-coil homology" evidence="6">
    <location>
        <begin position="198"/>
        <end position="237"/>
    </location>
</feature>
<dbReference type="SMART" id="SM00503">
    <property type="entry name" value="SynN"/>
    <property type="match status" value="1"/>
</dbReference>
<dbReference type="InterPro" id="IPR045242">
    <property type="entry name" value="Syntaxin"/>
</dbReference>
<comment type="similarity">
    <text evidence="1">Belongs to the syntaxin family.</text>
</comment>
<dbReference type="Gene3D" id="1.20.58.70">
    <property type="match status" value="1"/>
</dbReference>
<dbReference type="Pfam" id="PF05739">
    <property type="entry name" value="SNARE"/>
    <property type="match status" value="1"/>
</dbReference>
<name>A0ABM0SPJ2_CAMSA</name>
<reference evidence="7" key="1">
    <citation type="journal article" date="2014" name="Nat. Commun.">
        <title>The emerging biofuel crop Camelina sativa retains a highly undifferentiated hexaploid genome structure.</title>
        <authorList>
            <person name="Kagale S."/>
            <person name="Koh C."/>
            <person name="Nixon J."/>
            <person name="Bollina V."/>
            <person name="Clarke W.E."/>
            <person name="Tuteja R."/>
            <person name="Spillane C."/>
            <person name="Robinson S.J."/>
            <person name="Links M.G."/>
            <person name="Clarke C."/>
            <person name="Higgins E.E."/>
            <person name="Huebert T."/>
            <person name="Sharpe A.G."/>
            <person name="Parkin I.A."/>
        </authorList>
    </citation>
    <scope>NUCLEOTIDE SEQUENCE [LARGE SCALE GENOMIC DNA]</scope>
    <source>
        <strain evidence="7">cv. DH55</strain>
    </source>
</reference>
<keyword evidence="2" id="KW-0813">Transport</keyword>
<dbReference type="InterPro" id="IPR006011">
    <property type="entry name" value="Syntaxin_N"/>
</dbReference>